<keyword evidence="3" id="KW-1185">Reference proteome</keyword>
<evidence type="ECO:0000313" key="2">
    <source>
        <dbReference type="EMBL" id="KAJ3165305.1"/>
    </source>
</evidence>
<feature type="compositionally biased region" description="Low complexity" evidence="1">
    <location>
        <begin position="119"/>
        <end position="134"/>
    </location>
</feature>
<gene>
    <name evidence="2" type="ORF">HDU87_003163</name>
</gene>
<evidence type="ECO:0000256" key="1">
    <source>
        <dbReference type="SAM" id="MobiDB-lite"/>
    </source>
</evidence>
<organism evidence="2 3">
    <name type="scientific">Geranomyces variabilis</name>
    <dbReference type="NCBI Taxonomy" id="109894"/>
    <lineage>
        <taxon>Eukaryota</taxon>
        <taxon>Fungi</taxon>
        <taxon>Fungi incertae sedis</taxon>
        <taxon>Chytridiomycota</taxon>
        <taxon>Chytridiomycota incertae sedis</taxon>
        <taxon>Chytridiomycetes</taxon>
        <taxon>Spizellomycetales</taxon>
        <taxon>Powellomycetaceae</taxon>
        <taxon>Geranomyces</taxon>
    </lineage>
</organism>
<dbReference type="AlphaFoldDB" id="A0AAD5TAM4"/>
<comment type="caution">
    <text evidence="2">The sequence shown here is derived from an EMBL/GenBank/DDBJ whole genome shotgun (WGS) entry which is preliminary data.</text>
</comment>
<evidence type="ECO:0000313" key="3">
    <source>
        <dbReference type="Proteomes" id="UP001212152"/>
    </source>
</evidence>
<sequence>MPKGPRIRFNTKAMVQEYRLFKTYGYDIDDKTKIAYPFNRFYTYLGEKDGVARDCIPPNTRRAYMYTSQTEPWLNRRHKDKHDLKIKEIEAVYEIHDRLGGYVYSRPDGTSDPGGYVGTSDATPASSDASASASHPRAVPASSDETATPPAKVQDANSLSSAC</sequence>
<reference evidence="2" key="1">
    <citation type="submission" date="2020-05" db="EMBL/GenBank/DDBJ databases">
        <title>Phylogenomic resolution of chytrid fungi.</title>
        <authorList>
            <person name="Stajich J.E."/>
            <person name="Amses K."/>
            <person name="Simmons R."/>
            <person name="Seto K."/>
            <person name="Myers J."/>
            <person name="Bonds A."/>
            <person name="Quandt C.A."/>
            <person name="Barry K."/>
            <person name="Liu P."/>
            <person name="Grigoriev I."/>
            <person name="Longcore J.E."/>
            <person name="James T.Y."/>
        </authorList>
    </citation>
    <scope>NUCLEOTIDE SEQUENCE</scope>
    <source>
        <strain evidence="2">JEL0379</strain>
    </source>
</reference>
<proteinExistence type="predicted"/>
<accession>A0AAD5TAM4</accession>
<dbReference type="EMBL" id="JADGJQ010000225">
    <property type="protein sequence ID" value="KAJ3165305.1"/>
    <property type="molecule type" value="Genomic_DNA"/>
</dbReference>
<protein>
    <submittedName>
        <fullName evidence="2">Uncharacterized protein</fullName>
    </submittedName>
</protein>
<feature type="region of interest" description="Disordered" evidence="1">
    <location>
        <begin position="104"/>
        <end position="163"/>
    </location>
</feature>
<dbReference type="Proteomes" id="UP001212152">
    <property type="component" value="Unassembled WGS sequence"/>
</dbReference>
<name>A0AAD5TAM4_9FUNG</name>